<keyword evidence="3" id="KW-1185">Reference proteome</keyword>
<feature type="region of interest" description="Disordered" evidence="1">
    <location>
        <begin position="815"/>
        <end position="868"/>
    </location>
</feature>
<feature type="compositionally biased region" description="Polar residues" evidence="1">
    <location>
        <begin position="192"/>
        <end position="209"/>
    </location>
</feature>
<dbReference type="OrthoDB" id="6135226at2759"/>
<feature type="compositionally biased region" description="Polar residues" evidence="1">
    <location>
        <begin position="981"/>
        <end position="990"/>
    </location>
</feature>
<feature type="compositionally biased region" description="Basic and acidic residues" evidence="1">
    <location>
        <begin position="775"/>
        <end position="792"/>
    </location>
</feature>
<organism evidence="2 3">
    <name type="scientific">Candidula unifasciata</name>
    <dbReference type="NCBI Taxonomy" id="100452"/>
    <lineage>
        <taxon>Eukaryota</taxon>
        <taxon>Metazoa</taxon>
        <taxon>Spiralia</taxon>
        <taxon>Lophotrochozoa</taxon>
        <taxon>Mollusca</taxon>
        <taxon>Gastropoda</taxon>
        <taxon>Heterobranchia</taxon>
        <taxon>Euthyneura</taxon>
        <taxon>Panpulmonata</taxon>
        <taxon>Eupulmonata</taxon>
        <taxon>Stylommatophora</taxon>
        <taxon>Helicina</taxon>
        <taxon>Helicoidea</taxon>
        <taxon>Geomitridae</taxon>
        <taxon>Candidula</taxon>
    </lineage>
</organism>
<feature type="compositionally biased region" description="Basic and acidic residues" evidence="1">
    <location>
        <begin position="722"/>
        <end position="732"/>
    </location>
</feature>
<evidence type="ECO:0000313" key="2">
    <source>
        <dbReference type="EMBL" id="CAG5128141.1"/>
    </source>
</evidence>
<accession>A0A8S3ZNN5</accession>
<feature type="region of interest" description="Disordered" evidence="1">
    <location>
        <begin position="712"/>
        <end position="798"/>
    </location>
</feature>
<feature type="non-terminal residue" evidence="2">
    <location>
        <position position="1"/>
    </location>
</feature>
<feature type="region of interest" description="Disordered" evidence="1">
    <location>
        <begin position="409"/>
        <end position="455"/>
    </location>
</feature>
<feature type="compositionally biased region" description="Low complexity" evidence="1">
    <location>
        <begin position="995"/>
        <end position="1008"/>
    </location>
</feature>
<name>A0A8S3ZNN5_9EUPU</name>
<evidence type="ECO:0000313" key="3">
    <source>
        <dbReference type="Proteomes" id="UP000678393"/>
    </source>
</evidence>
<feature type="compositionally biased region" description="Polar residues" evidence="1">
    <location>
        <begin position="833"/>
        <end position="855"/>
    </location>
</feature>
<feature type="compositionally biased region" description="Basic and acidic residues" evidence="1">
    <location>
        <begin position="586"/>
        <end position="600"/>
    </location>
</feature>
<protein>
    <submittedName>
        <fullName evidence="2">Uncharacterized protein</fullName>
    </submittedName>
</protein>
<feature type="compositionally biased region" description="Polar residues" evidence="1">
    <location>
        <begin position="437"/>
        <end position="449"/>
    </location>
</feature>
<feature type="compositionally biased region" description="Polar residues" evidence="1">
    <location>
        <begin position="905"/>
        <end position="917"/>
    </location>
</feature>
<feature type="region of interest" description="Disordered" evidence="1">
    <location>
        <begin position="288"/>
        <end position="307"/>
    </location>
</feature>
<feature type="region of interest" description="Disordered" evidence="1">
    <location>
        <begin position="962"/>
        <end position="1035"/>
    </location>
</feature>
<feature type="compositionally biased region" description="Polar residues" evidence="1">
    <location>
        <begin position="762"/>
        <end position="774"/>
    </location>
</feature>
<feature type="region of interest" description="Disordered" evidence="1">
    <location>
        <begin position="510"/>
        <end position="540"/>
    </location>
</feature>
<dbReference type="EMBL" id="CAJHNH020002944">
    <property type="protein sequence ID" value="CAG5128141.1"/>
    <property type="molecule type" value="Genomic_DNA"/>
</dbReference>
<sequence>RFHRELARGSLSGPVNLQVEELETTVGDLEDRIHMMENLGETLASSMESAAIGKWQSIEGEGTVHTQLVELVDQMRQMLTQASQSEEQSQKTMALTNFETLYTQAMKLQVQMNNLRLSHLERNREIMMIKRQLLLQEVNNLLLQADISRRETELYQFHEAKRFSSLKRWNTFSGAERHRPHTQVSHGAPHTQADQQSITGKSGQQQEARLSSKEKPEINIPQMTENWVLACDASSSTSAPASPLYVTSVGKSTAVSSPVAKPVLYPGAAAELSTDHVETHLFVSPAVTRRDHQRRPAAASRLQNQNSRTDISGYESKETLQLPTLVVHVSPGTDSHQETCAHQLEEAAVETATTTLCPLRPLVARAGLPSTAAPTTILTRSLTPHMSTVCDSVPLHLEIEQLKQLKRKVEKGPPTLKRSEGEGLSAAPSPGKVLPPLSSTEVPTPTIPKQQGLDPTNPVLAAPVVDNDNSVAPSVMGCTESLHILEQTDIEPGTFRGDSSGAQVAEITHSLPPTSDHTKSGSIPPRSPVNKHILQGQREEKDTALKDYRAISPQGSPIAARGKPPLPRHVGGVAKQSVINSSASDKGPRSKSVSDVEQRMSDCKMAKPLQEVMNRFEKRATVCDSEDHPIELRKTPSPTLHLPRVGLISRVRRLKPAAELLEESQRYRSGHSIYATRILNKYLPTDQHRLDASHSNLQGSCSYVQATDHRLSCETTPVQSRESSRKNSDAEVKPNYSPQAESGFVGKLSSLGQKEPRHETASDGTQLLTGCSRVSQERTLTDSDIDRQRDLSSRSATKAYNRRSCEVAIVLSSVPTPVSETSDETRTHRSADVSAQSIETPGSSIKPSSHQSLPTITHGLEPVPSGDEAARARAATYCVSDIARSENTRLSSVSSSQRSQQTGSEEPSTSIDTGGTKSTEKAHPSNLPSPEPTGRRRYKMGTVGVLCKQSISFDLGVSMYSQTDEAKESPARYRQAHSWDPSHTASSAAENQKDTSALSPATSTSSEETTAEQRPMSTSSERELAPSSPGCVEKKRSRRFLRSTWLQKSKQFFKASK</sequence>
<reference evidence="2" key="1">
    <citation type="submission" date="2021-04" db="EMBL/GenBank/DDBJ databases">
        <authorList>
            <consortium name="Molecular Ecology Group"/>
        </authorList>
    </citation>
    <scope>NUCLEOTIDE SEQUENCE</scope>
</reference>
<proteinExistence type="predicted"/>
<feature type="region of interest" description="Disordered" evidence="1">
    <location>
        <begin position="177"/>
        <end position="216"/>
    </location>
</feature>
<gene>
    <name evidence="2" type="ORF">CUNI_LOCUS13699</name>
</gene>
<evidence type="ECO:0000256" key="1">
    <source>
        <dbReference type="SAM" id="MobiDB-lite"/>
    </source>
</evidence>
<feature type="region of interest" description="Disordered" evidence="1">
    <location>
        <begin position="578"/>
        <end position="600"/>
    </location>
</feature>
<comment type="caution">
    <text evidence="2">The sequence shown here is derived from an EMBL/GenBank/DDBJ whole genome shotgun (WGS) entry which is preliminary data.</text>
</comment>
<feature type="compositionally biased region" description="Low complexity" evidence="1">
    <location>
        <begin position="891"/>
        <end position="904"/>
    </location>
</feature>
<dbReference type="AlphaFoldDB" id="A0A8S3ZNN5"/>
<feature type="region of interest" description="Disordered" evidence="1">
    <location>
        <begin position="886"/>
        <end position="938"/>
    </location>
</feature>
<dbReference type="Proteomes" id="UP000678393">
    <property type="component" value="Unassembled WGS sequence"/>
</dbReference>